<name>A0A9W7LVM5_HIBTR</name>
<organism evidence="2 3">
    <name type="scientific">Hibiscus trionum</name>
    <name type="common">Flower of an hour</name>
    <dbReference type="NCBI Taxonomy" id="183268"/>
    <lineage>
        <taxon>Eukaryota</taxon>
        <taxon>Viridiplantae</taxon>
        <taxon>Streptophyta</taxon>
        <taxon>Embryophyta</taxon>
        <taxon>Tracheophyta</taxon>
        <taxon>Spermatophyta</taxon>
        <taxon>Magnoliopsida</taxon>
        <taxon>eudicotyledons</taxon>
        <taxon>Gunneridae</taxon>
        <taxon>Pentapetalae</taxon>
        <taxon>rosids</taxon>
        <taxon>malvids</taxon>
        <taxon>Malvales</taxon>
        <taxon>Malvaceae</taxon>
        <taxon>Malvoideae</taxon>
        <taxon>Hibiscus</taxon>
    </lineage>
</organism>
<evidence type="ECO:0000313" key="3">
    <source>
        <dbReference type="Proteomes" id="UP001165190"/>
    </source>
</evidence>
<feature type="region of interest" description="Disordered" evidence="1">
    <location>
        <begin position="1"/>
        <end position="22"/>
    </location>
</feature>
<dbReference type="OrthoDB" id="1743470at2759"/>
<feature type="compositionally biased region" description="Low complexity" evidence="1">
    <location>
        <begin position="1"/>
        <end position="17"/>
    </location>
</feature>
<gene>
    <name evidence="2" type="ORF">HRI_001490600</name>
</gene>
<dbReference type="AlphaFoldDB" id="A0A9W7LVM5"/>
<accession>A0A9W7LVM5</accession>
<evidence type="ECO:0008006" key="4">
    <source>
        <dbReference type="Google" id="ProtNLM"/>
    </source>
</evidence>
<dbReference type="EMBL" id="BSYR01000015">
    <property type="protein sequence ID" value="GMI78213.1"/>
    <property type="molecule type" value="Genomic_DNA"/>
</dbReference>
<proteinExistence type="predicted"/>
<evidence type="ECO:0000256" key="1">
    <source>
        <dbReference type="SAM" id="MobiDB-lite"/>
    </source>
</evidence>
<comment type="caution">
    <text evidence="2">The sequence shown here is derived from an EMBL/GenBank/DDBJ whole genome shotgun (WGS) entry which is preliminary data.</text>
</comment>
<reference evidence="2" key="1">
    <citation type="submission" date="2023-05" db="EMBL/GenBank/DDBJ databases">
        <title>Genome and transcriptome analyses reveal genes involved in the formation of fine ridges on petal epidermal cells in Hibiscus trionum.</title>
        <authorList>
            <person name="Koshimizu S."/>
            <person name="Masuda S."/>
            <person name="Ishii T."/>
            <person name="Shirasu K."/>
            <person name="Hoshino A."/>
            <person name="Arita M."/>
        </authorList>
    </citation>
    <scope>NUCLEOTIDE SEQUENCE</scope>
    <source>
        <strain evidence="2">Hamamatsu line</strain>
    </source>
</reference>
<evidence type="ECO:0000313" key="2">
    <source>
        <dbReference type="EMBL" id="GMI78213.1"/>
    </source>
</evidence>
<sequence>MAELPETLSESETSHLTQTINQPIPLGDMNSSLIITNHRLDGKNFLQWSQSVLMPLYLGVLNSKRGVTQVKAERENGLGVATATALVTLERSASNSMVTLETQNQRDTKALLSSNTSSSTENTLDVRLTKSQLEALHKILETSTAHGSLAIQGTEIEEDDWHC</sequence>
<keyword evidence="3" id="KW-1185">Reference proteome</keyword>
<dbReference type="Proteomes" id="UP001165190">
    <property type="component" value="Unassembled WGS sequence"/>
</dbReference>
<protein>
    <recommendedName>
        <fullName evidence="4">Retrotransposon Copia-like N-terminal domain-containing protein</fullName>
    </recommendedName>
</protein>